<proteinExistence type="predicted"/>
<gene>
    <name evidence="1" type="ORF">GWI33_022371</name>
</gene>
<dbReference type="EMBL" id="JAACXV010000080">
    <property type="protein sequence ID" value="KAF7284219.1"/>
    <property type="molecule type" value="Genomic_DNA"/>
</dbReference>
<organism evidence="1 2">
    <name type="scientific">Rhynchophorus ferrugineus</name>
    <name type="common">Red palm weevil</name>
    <name type="synonym">Curculio ferrugineus</name>
    <dbReference type="NCBI Taxonomy" id="354439"/>
    <lineage>
        <taxon>Eukaryota</taxon>
        <taxon>Metazoa</taxon>
        <taxon>Ecdysozoa</taxon>
        <taxon>Arthropoda</taxon>
        <taxon>Hexapoda</taxon>
        <taxon>Insecta</taxon>
        <taxon>Pterygota</taxon>
        <taxon>Neoptera</taxon>
        <taxon>Endopterygota</taxon>
        <taxon>Coleoptera</taxon>
        <taxon>Polyphaga</taxon>
        <taxon>Cucujiformia</taxon>
        <taxon>Curculionidae</taxon>
        <taxon>Dryophthorinae</taxon>
        <taxon>Rhynchophorus</taxon>
    </lineage>
</organism>
<dbReference type="Proteomes" id="UP000625711">
    <property type="component" value="Unassembled WGS sequence"/>
</dbReference>
<keyword evidence="2" id="KW-1185">Reference proteome</keyword>
<dbReference type="AlphaFoldDB" id="A0A834MMJ7"/>
<accession>A0A834MMJ7</accession>
<name>A0A834MMJ7_RHYFE</name>
<sequence length="106" mass="11838">MSNRPAPFPTRDRSTRSNLIILHRAPKKTLRSKNFFSDDSNQLRAELARETFVAVSSSSRCRTTQPGAHNSWGRATTRSPGCELAVVLSPAVMYARWPSRSAVCFN</sequence>
<protein>
    <submittedName>
        <fullName evidence="1">Uncharacterized protein</fullName>
    </submittedName>
</protein>
<evidence type="ECO:0000313" key="2">
    <source>
        <dbReference type="Proteomes" id="UP000625711"/>
    </source>
</evidence>
<comment type="caution">
    <text evidence="1">The sequence shown here is derived from an EMBL/GenBank/DDBJ whole genome shotgun (WGS) entry which is preliminary data.</text>
</comment>
<evidence type="ECO:0000313" key="1">
    <source>
        <dbReference type="EMBL" id="KAF7284219.1"/>
    </source>
</evidence>
<reference evidence="1" key="1">
    <citation type="submission" date="2020-08" db="EMBL/GenBank/DDBJ databases">
        <title>Genome sequencing and assembly of the red palm weevil Rhynchophorus ferrugineus.</title>
        <authorList>
            <person name="Dias G.B."/>
            <person name="Bergman C.M."/>
            <person name="Manee M."/>
        </authorList>
    </citation>
    <scope>NUCLEOTIDE SEQUENCE</scope>
    <source>
        <strain evidence="1">AA-2017</strain>
        <tissue evidence="1">Whole larva</tissue>
    </source>
</reference>